<dbReference type="Proteomes" id="UP000824890">
    <property type="component" value="Unassembled WGS sequence"/>
</dbReference>
<name>A0ABQ7ZXS1_BRANA</name>
<dbReference type="InterPro" id="IPR038765">
    <property type="entry name" value="Papain-like_cys_pep_sf"/>
</dbReference>
<dbReference type="Gene3D" id="3.40.395.10">
    <property type="entry name" value="Adenoviral Proteinase, Chain A"/>
    <property type="match status" value="1"/>
</dbReference>
<dbReference type="PANTHER" id="PTHR47764:SF2">
    <property type="entry name" value="UBIQUITIN-LIKE PROTEASE FAMILY PROFILE DOMAIN-CONTAINING PROTEIN"/>
    <property type="match status" value="1"/>
</dbReference>
<evidence type="ECO:0000313" key="6">
    <source>
        <dbReference type="EMBL" id="KAH0885050.1"/>
    </source>
</evidence>
<organism evidence="6 7">
    <name type="scientific">Brassica napus</name>
    <name type="common">Rape</name>
    <dbReference type="NCBI Taxonomy" id="3708"/>
    <lineage>
        <taxon>Eukaryota</taxon>
        <taxon>Viridiplantae</taxon>
        <taxon>Streptophyta</taxon>
        <taxon>Embryophyta</taxon>
        <taxon>Tracheophyta</taxon>
        <taxon>Spermatophyta</taxon>
        <taxon>Magnoliopsida</taxon>
        <taxon>eudicotyledons</taxon>
        <taxon>Gunneridae</taxon>
        <taxon>Pentapetalae</taxon>
        <taxon>rosids</taxon>
        <taxon>malvids</taxon>
        <taxon>Brassicales</taxon>
        <taxon>Brassicaceae</taxon>
        <taxon>Brassiceae</taxon>
        <taxon>Brassica</taxon>
    </lineage>
</organism>
<dbReference type="PROSITE" id="PS50600">
    <property type="entry name" value="ULP_PROTEASE"/>
    <property type="match status" value="1"/>
</dbReference>
<feature type="region of interest" description="Disordered" evidence="4">
    <location>
        <begin position="689"/>
        <end position="787"/>
    </location>
</feature>
<comment type="similarity">
    <text evidence="1">Belongs to the peptidase C48 family.</text>
</comment>
<evidence type="ECO:0000259" key="5">
    <source>
        <dbReference type="PROSITE" id="PS50600"/>
    </source>
</evidence>
<evidence type="ECO:0000256" key="3">
    <source>
        <dbReference type="ARBA" id="ARBA00022801"/>
    </source>
</evidence>
<dbReference type="EMBL" id="JAGKQM010000014">
    <property type="protein sequence ID" value="KAH0885050.1"/>
    <property type="molecule type" value="Genomic_DNA"/>
</dbReference>
<evidence type="ECO:0000256" key="1">
    <source>
        <dbReference type="ARBA" id="ARBA00005234"/>
    </source>
</evidence>
<sequence length="1114" mass="125985">MTLMTQKWSMRKGCELRLSCLLMASSLPTSNVNTFLQFPWGRESFLKTIYCMKPPLDKKDPVGTLIQHLKRKTYKLEGFLLALQLVAFQAIPLLLTKIPAPLNSLTIMDLNNDGDLPPHSSIYLNDFLLCEANPDLQVTPLIPLTQPIPVIDEEVEDEHVSYMENLISQKNEFYSLDWPGGDVSVERVEAVAPTKLSLKPKKKKGVSVEHVEAVAPTKQSLKPKKNLKPKKKKGVSVEHVETVAPTKLSLKPKKKKGKKISSARKRLFNKRLEEQVNHLSIQVANLTSLTSLFKKILSRRHGFRSARNSKFTTTRSSGKKHDQLLPPLPHEVTDSTQLSANLPFIFLLNKFIQPLLQEENHHILDVAAYNHLNNDPDHHMTFPTDHLTPASPTKTSFSFDEPFEEVIYPKGDPYVVSICKSDVDLLQPETFVNDTIIDFYINYLKNQIQGEERPRLHFFNSFLFRKLADLDKDPSSIADGKATFLRVRKWTRKVDMFGKDYIFVPVNFNLHWSLIIICHPGEVANCTGLDFDDSTKVPCILHMDSVKGSHAGLENLVQRFMNLRFVSLEVPQQENSYDCGLFLLHYLELFLAEAPQNFSPFKIHNASNFLYLNWFPPAEASSKRTLIEKLIFELLENHSREVNNEQNQSCESPVLLNNNTEIEVLSGRCTPLVDCKGSMTQTQDQGIDAYRSVNPDPKCQSPAGQTLNPDHDHLTCTPDHITFPTDHHLAPVSSTKTSYGGQSSSSSHQNISDHMQRDPPSPKNPDHTCQSIDTPAGPAANQSPKGLGFNARATVLNAFTAKATTSPGHNTGFNPKATTSNTPYIPDELVCLSDSCEARKKPKHIPTEPERILATHLLKCQTVPAKTVIGYVDNNLWELFYKTIKASKNVAHLPSDHHNFHQQFSPGTVHSSETTRQHRKLGCTGTSGWCRLTYRVRRGDGYGTGTPRNVPNTSRHMEILMYTVGKHHKDMLAGVSSIFVSPWLTSYIQKKHWQFERAKHKDRFPTDFRLSSLVLLPGQKSITNVHTIYAPMIWADRHWVGLAINLPRRLVEVLDPLPELNNDRKVKRFLDPVLKMLPFVINKIAFPPLSHPSSCLPIQQHNQAHPLDHHNLYI</sequence>
<protein>
    <recommendedName>
        <fullName evidence="5">Ubiquitin-like protease family profile domain-containing protein</fullName>
    </recommendedName>
</protein>
<dbReference type="Pfam" id="PF02902">
    <property type="entry name" value="Peptidase_C48"/>
    <property type="match status" value="2"/>
</dbReference>
<evidence type="ECO:0000256" key="4">
    <source>
        <dbReference type="SAM" id="MobiDB-lite"/>
    </source>
</evidence>
<dbReference type="PANTHER" id="PTHR47764">
    <property type="entry name" value="UBIQUITIN-LIKE-SPECIFIC PROTEASE 2B-RELATED"/>
    <property type="match status" value="1"/>
</dbReference>
<feature type="compositionally biased region" description="Basic residues" evidence="4">
    <location>
        <begin position="221"/>
        <end position="234"/>
    </location>
</feature>
<reference evidence="6 7" key="1">
    <citation type="submission" date="2021-05" db="EMBL/GenBank/DDBJ databases">
        <title>Genome Assembly of Synthetic Allotetraploid Brassica napus Reveals Homoeologous Exchanges between Subgenomes.</title>
        <authorList>
            <person name="Davis J.T."/>
        </authorList>
    </citation>
    <scope>NUCLEOTIDE SEQUENCE [LARGE SCALE GENOMIC DNA]</scope>
    <source>
        <strain evidence="7">cv. Da-Ae</strain>
        <tissue evidence="6">Seedling</tissue>
    </source>
</reference>
<feature type="region of interest" description="Disordered" evidence="4">
    <location>
        <begin position="217"/>
        <end position="239"/>
    </location>
</feature>
<keyword evidence="3" id="KW-0378">Hydrolase</keyword>
<evidence type="ECO:0000256" key="2">
    <source>
        <dbReference type="ARBA" id="ARBA00022670"/>
    </source>
</evidence>
<dbReference type="Gene3D" id="3.30.310.130">
    <property type="entry name" value="Ubiquitin-related"/>
    <property type="match status" value="1"/>
</dbReference>
<gene>
    <name evidence="6" type="ORF">HID58_061146</name>
</gene>
<proteinExistence type="inferred from homology"/>
<feature type="compositionally biased region" description="Low complexity" evidence="4">
    <location>
        <begin position="733"/>
        <end position="747"/>
    </location>
</feature>
<feature type="compositionally biased region" description="Polar residues" evidence="4">
    <location>
        <begin position="307"/>
        <end position="316"/>
    </location>
</feature>
<keyword evidence="2" id="KW-0645">Protease</keyword>
<evidence type="ECO:0000313" key="7">
    <source>
        <dbReference type="Proteomes" id="UP000824890"/>
    </source>
</evidence>
<dbReference type="InterPro" id="IPR003653">
    <property type="entry name" value="Peptidase_C48_C"/>
</dbReference>
<feature type="region of interest" description="Disordered" evidence="4">
    <location>
        <begin position="307"/>
        <end position="328"/>
    </location>
</feature>
<dbReference type="Gene3D" id="1.10.418.20">
    <property type="match status" value="1"/>
</dbReference>
<feature type="domain" description="Ubiquitin-like protease family profile" evidence="5">
    <location>
        <begin position="416"/>
        <end position="590"/>
    </location>
</feature>
<comment type="caution">
    <text evidence="6">The sequence shown here is derived from an EMBL/GenBank/DDBJ whole genome shotgun (WGS) entry which is preliminary data.</text>
</comment>
<accession>A0ABQ7ZXS1</accession>
<dbReference type="SUPFAM" id="SSF54001">
    <property type="entry name" value="Cysteine proteinases"/>
    <property type="match status" value="2"/>
</dbReference>
<keyword evidence="7" id="KW-1185">Reference proteome</keyword>